<accession>A0ABW5QIS0</accession>
<dbReference type="RefSeq" id="WP_386832645.1">
    <property type="nucleotide sequence ID" value="NZ_JBHUNP010000001.1"/>
</dbReference>
<sequence length="118" mass="12939">MSLQKLARELDETARQSSSMLEGITEALDVLGDDQLVSNPAVREAVQMIITAIQGQDRIEQRCRNMALAVRQFALLPPSAPPSDYEEIWAGLTLDELRVPALSGIATVHPSHGEVELF</sequence>
<protein>
    <submittedName>
        <fullName evidence="1">Uncharacterized protein</fullName>
    </submittedName>
</protein>
<gene>
    <name evidence="1" type="ORF">ACFSX5_07455</name>
</gene>
<comment type="caution">
    <text evidence="1">The sequence shown here is derived from an EMBL/GenBank/DDBJ whole genome shotgun (WGS) entry which is preliminary data.</text>
</comment>
<dbReference type="Proteomes" id="UP001597521">
    <property type="component" value="Unassembled WGS sequence"/>
</dbReference>
<name>A0ABW5QIS0_9HYPH</name>
<proteinExistence type="predicted"/>
<dbReference type="EMBL" id="JBHUNP010000001">
    <property type="protein sequence ID" value="MFD2647623.1"/>
    <property type="molecule type" value="Genomic_DNA"/>
</dbReference>
<evidence type="ECO:0000313" key="1">
    <source>
        <dbReference type="EMBL" id="MFD2647623.1"/>
    </source>
</evidence>
<evidence type="ECO:0000313" key="2">
    <source>
        <dbReference type="Proteomes" id="UP001597521"/>
    </source>
</evidence>
<reference evidence="2" key="1">
    <citation type="journal article" date="2019" name="Int. J. Syst. Evol. Microbiol.">
        <title>The Global Catalogue of Microorganisms (GCM) 10K type strain sequencing project: providing services to taxonomists for standard genome sequencing and annotation.</title>
        <authorList>
            <consortium name="The Broad Institute Genomics Platform"/>
            <consortium name="The Broad Institute Genome Sequencing Center for Infectious Disease"/>
            <person name="Wu L."/>
            <person name="Ma J."/>
        </authorList>
    </citation>
    <scope>NUCLEOTIDE SEQUENCE [LARGE SCALE GENOMIC DNA]</scope>
    <source>
        <strain evidence="2">CCM 7427</strain>
    </source>
</reference>
<keyword evidence="2" id="KW-1185">Reference proteome</keyword>
<organism evidence="1 2">
    <name type="scientific">Devosia albogilva</name>
    <dbReference type="NCBI Taxonomy" id="429726"/>
    <lineage>
        <taxon>Bacteria</taxon>
        <taxon>Pseudomonadati</taxon>
        <taxon>Pseudomonadota</taxon>
        <taxon>Alphaproteobacteria</taxon>
        <taxon>Hyphomicrobiales</taxon>
        <taxon>Devosiaceae</taxon>
        <taxon>Devosia</taxon>
    </lineage>
</organism>